<dbReference type="PANTHER" id="PTHR33169:SF13">
    <property type="entry name" value="PADR-FAMILY TRANSCRIPTIONAL REGULATOR"/>
    <property type="match status" value="1"/>
</dbReference>
<dbReference type="InterPro" id="IPR052509">
    <property type="entry name" value="Metal_resp_DNA-bind_regulator"/>
</dbReference>
<dbReference type="Proteomes" id="UP000006346">
    <property type="component" value="Chromosome"/>
</dbReference>
<evidence type="ECO:0000259" key="1">
    <source>
        <dbReference type="Pfam" id="PF03551"/>
    </source>
</evidence>
<dbReference type="RefSeq" id="WP_014186472.1">
    <property type="nucleotide sequence ID" value="NC_016584.1"/>
</dbReference>
<dbReference type="SUPFAM" id="SSF46785">
    <property type="entry name" value="Winged helix' DNA-binding domain"/>
    <property type="match status" value="1"/>
</dbReference>
<dbReference type="Pfam" id="PF03551">
    <property type="entry name" value="PadR"/>
    <property type="match status" value="1"/>
</dbReference>
<dbReference type="EMBL" id="CP003108">
    <property type="protein sequence ID" value="AET69665.1"/>
    <property type="molecule type" value="Genomic_DNA"/>
</dbReference>
<dbReference type="STRING" id="768706.Desor_4231"/>
<dbReference type="Gene3D" id="1.10.10.10">
    <property type="entry name" value="Winged helix-like DNA-binding domain superfamily/Winged helix DNA-binding domain"/>
    <property type="match status" value="1"/>
</dbReference>
<feature type="domain" description="Transcription regulator PadR N-terminal" evidence="1">
    <location>
        <begin position="17"/>
        <end position="85"/>
    </location>
</feature>
<dbReference type="InterPro" id="IPR036388">
    <property type="entry name" value="WH-like_DNA-bd_sf"/>
</dbReference>
<organism evidence="2 3">
    <name type="scientific">Desulfosporosinus orientis (strain ATCC 19365 / DSM 765 / NCIMB 8382 / VKM B-1628 / Singapore I)</name>
    <name type="common">Desulfotomaculum orientis</name>
    <dbReference type="NCBI Taxonomy" id="768706"/>
    <lineage>
        <taxon>Bacteria</taxon>
        <taxon>Bacillati</taxon>
        <taxon>Bacillota</taxon>
        <taxon>Clostridia</taxon>
        <taxon>Eubacteriales</taxon>
        <taxon>Desulfitobacteriaceae</taxon>
        <taxon>Desulfosporosinus</taxon>
    </lineage>
</organism>
<gene>
    <name evidence="2" type="ordered locus">Desor_4231</name>
</gene>
<evidence type="ECO:0000313" key="2">
    <source>
        <dbReference type="EMBL" id="AET69665.1"/>
    </source>
</evidence>
<proteinExistence type="predicted"/>
<dbReference type="PATRIC" id="fig|768706.3.peg.4290"/>
<evidence type="ECO:0000313" key="3">
    <source>
        <dbReference type="Proteomes" id="UP000006346"/>
    </source>
</evidence>
<dbReference type="OrthoDB" id="9814826at2"/>
<dbReference type="KEGG" id="dor:Desor_4231"/>
<dbReference type="AlphaFoldDB" id="G7WHV3"/>
<reference evidence="3" key="1">
    <citation type="submission" date="2011-11" db="EMBL/GenBank/DDBJ databases">
        <title>Complete sequence of Desulfosporosinus orientis DSM 765.</title>
        <authorList>
            <person name="Lucas S."/>
            <person name="Han J."/>
            <person name="Lapidus A."/>
            <person name="Cheng J.-F."/>
            <person name="Goodwin L."/>
            <person name="Pitluck S."/>
            <person name="Peters L."/>
            <person name="Ovchinnikova G."/>
            <person name="Teshima H."/>
            <person name="Detter J.C."/>
            <person name="Han C."/>
            <person name="Tapia R."/>
            <person name="Land M."/>
            <person name="Hauser L."/>
            <person name="Kyrpides N."/>
            <person name="Ivanova N."/>
            <person name="Pagani I."/>
            <person name="Pester M."/>
            <person name="Spring S."/>
            <person name="Ollivier B."/>
            <person name="Rattei T."/>
            <person name="Klenk H.-P."/>
            <person name="Wagner M."/>
            <person name="Loy A."/>
            <person name="Woyke T."/>
        </authorList>
    </citation>
    <scope>NUCLEOTIDE SEQUENCE [LARGE SCALE GENOMIC DNA]</scope>
    <source>
        <strain evidence="3">ATCC 19365 / DSM 765 / NCIMB 8382 / VKM B-1628</strain>
    </source>
</reference>
<dbReference type="PANTHER" id="PTHR33169">
    <property type="entry name" value="PADR-FAMILY TRANSCRIPTIONAL REGULATOR"/>
    <property type="match status" value="1"/>
</dbReference>
<name>G7WHV3_DESOD</name>
<dbReference type="eggNOG" id="COG1695">
    <property type="taxonomic scope" value="Bacteria"/>
</dbReference>
<sequence length="110" mass="12553">MDNSSPLTEALFYILLAVRTPNHGYGIIQDISEMTGGRVVLGPGTLYGAINSMLTKGWIRLYSEDKESRKKKEYLLTKIGREIFENEVKRLKELIENAKKLDGEKEMKKC</sequence>
<dbReference type="InterPro" id="IPR005149">
    <property type="entry name" value="Tscrpt_reg_PadR_N"/>
</dbReference>
<dbReference type="HOGENOM" id="CLU_063440_4_1_9"/>
<accession>G7WHV3</accession>
<protein>
    <submittedName>
        <fullName evidence="2">Putative transcriptional regulator</fullName>
    </submittedName>
</protein>
<reference evidence="2 3" key="2">
    <citation type="journal article" date="2012" name="J. Bacteriol.">
        <title>Complete genome sequences of Desulfosporosinus orientis DSM765T, Desulfosporosinus youngiae DSM17734T, Desulfosporosinus meridiei DSM13257T, and Desulfosporosinus acidiphilus DSM22704T.</title>
        <authorList>
            <person name="Pester M."/>
            <person name="Brambilla E."/>
            <person name="Alazard D."/>
            <person name="Rattei T."/>
            <person name="Weinmaier T."/>
            <person name="Han J."/>
            <person name="Lucas S."/>
            <person name="Lapidus A."/>
            <person name="Cheng J.F."/>
            <person name="Goodwin L."/>
            <person name="Pitluck S."/>
            <person name="Peters L."/>
            <person name="Ovchinnikova G."/>
            <person name="Teshima H."/>
            <person name="Detter J.C."/>
            <person name="Han C.S."/>
            <person name="Tapia R."/>
            <person name="Land M.L."/>
            <person name="Hauser L."/>
            <person name="Kyrpides N.C."/>
            <person name="Ivanova N.N."/>
            <person name="Pagani I."/>
            <person name="Huntmann M."/>
            <person name="Wei C.L."/>
            <person name="Davenport K.W."/>
            <person name="Daligault H."/>
            <person name="Chain P.S."/>
            <person name="Chen A."/>
            <person name="Mavromatis K."/>
            <person name="Markowitz V."/>
            <person name="Szeto E."/>
            <person name="Mikhailova N."/>
            <person name="Pati A."/>
            <person name="Wagner M."/>
            <person name="Woyke T."/>
            <person name="Ollivier B."/>
            <person name="Klenk H.P."/>
            <person name="Spring S."/>
            <person name="Loy A."/>
        </authorList>
    </citation>
    <scope>NUCLEOTIDE SEQUENCE [LARGE SCALE GENOMIC DNA]</scope>
    <source>
        <strain evidence="3">ATCC 19365 / DSM 765 / NCIMB 8382 / VKM B-1628</strain>
    </source>
</reference>
<dbReference type="InterPro" id="IPR036390">
    <property type="entry name" value="WH_DNA-bd_sf"/>
</dbReference>
<keyword evidence="3" id="KW-1185">Reference proteome</keyword>